<dbReference type="GO" id="GO:0008234">
    <property type="term" value="F:cysteine-type peptidase activity"/>
    <property type="evidence" value="ECO:0007669"/>
    <property type="project" value="UniProtKB-KW"/>
</dbReference>
<dbReference type="InterPro" id="IPR051794">
    <property type="entry name" value="PG_Endopeptidase_C40"/>
</dbReference>
<evidence type="ECO:0000256" key="3">
    <source>
        <dbReference type="ARBA" id="ARBA00022801"/>
    </source>
</evidence>
<feature type="domain" description="NlpC/P60" evidence="5">
    <location>
        <begin position="113"/>
        <end position="227"/>
    </location>
</feature>
<dbReference type="PANTHER" id="PTHR47359">
    <property type="entry name" value="PEPTIDOGLYCAN DL-ENDOPEPTIDASE CWLO"/>
    <property type="match status" value="1"/>
</dbReference>
<protein>
    <submittedName>
        <fullName evidence="7">NPL/P60 family protein</fullName>
        <ecNumber evidence="6 7">3.4.-.-</ecNumber>
    </submittedName>
    <submittedName>
        <fullName evidence="6">NlpC/P60 family protein</fullName>
    </submittedName>
</protein>
<reference evidence="6 8" key="1">
    <citation type="journal article" date="2015" name="Genome Announc.">
        <title>Complete Genome Sequence of Corynebacterium kutscheri DSM 20755, a Corynebacterial Type Strain with Remarkably Low G+C Content of Chromosomal DNA.</title>
        <authorList>
            <person name="Ruckert C."/>
            <person name="Albersmeier A."/>
            <person name="Winkler A."/>
            <person name="Tauch A."/>
        </authorList>
    </citation>
    <scope>NUCLEOTIDE SEQUENCE [LARGE SCALE GENOMIC DNA]</scope>
    <source>
        <strain evidence="6 8">DSM 20755</strain>
    </source>
</reference>
<dbReference type="Proteomes" id="UP000033457">
    <property type="component" value="Chromosome"/>
</dbReference>
<dbReference type="Pfam" id="PF00877">
    <property type="entry name" value="NLPC_P60"/>
    <property type="match status" value="1"/>
</dbReference>
<dbReference type="SUPFAM" id="SSF54001">
    <property type="entry name" value="Cysteine proteinases"/>
    <property type="match status" value="1"/>
</dbReference>
<evidence type="ECO:0000259" key="5">
    <source>
        <dbReference type="PROSITE" id="PS51935"/>
    </source>
</evidence>
<dbReference type="HOGENOM" id="CLU_016043_6_0_11"/>
<dbReference type="PANTHER" id="PTHR47359:SF3">
    <property type="entry name" value="NLP_P60 DOMAIN-CONTAINING PROTEIN-RELATED"/>
    <property type="match status" value="1"/>
</dbReference>
<dbReference type="STRING" id="35755.UL82_07105"/>
<dbReference type="EC" id="3.4.-.-" evidence="6 7"/>
<dbReference type="Proteomes" id="UP000271380">
    <property type="component" value="Chromosome"/>
</dbReference>
<dbReference type="EMBL" id="CP011312">
    <property type="protein sequence ID" value="AKE41585.1"/>
    <property type="molecule type" value="Genomic_DNA"/>
</dbReference>
<dbReference type="AlphaFoldDB" id="A0A0F6R101"/>
<proteinExistence type="inferred from homology"/>
<reference evidence="7 9" key="2">
    <citation type="submission" date="2018-12" db="EMBL/GenBank/DDBJ databases">
        <authorList>
            <consortium name="Pathogen Informatics"/>
        </authorList>
    </citation>
    <scope>NUCLEOTIDE SEQUENCE [LARGE SCALE GENOMIC DNA]</scope>
    <source>
        <strain evidence="7 9">NCTC949</strain>
    </source>
</reference>
<evidence type="ECO:0000313" key="9">
    <source>
        <dbReference type="Proteomes" id="UP000271380"/>
    </source>
</evidence>
<evidence type="ECO:0000256" key="2">
    <source>
        <dbReference type="ARBA" id="ARBA00022670"/>
    </source>
</evidence>
<evidence type="ECO:0000313" key="7">
    <source>
        <dbReference type="EMBL" id="VEH08864.1"/>
    </source>
</evidence>
<evidence type="ECO:0000313" key="6">
    <source>
        <dbReference type="EMBL" id="AKE41585.1"/>
    </source>
</evidence>
<keyword evidence="2" id="KW-0645">Protease</keyword>
<organism evidence="6 8">
    <name type="scientific">Corynebacterium kutscheri</name>
    <dbReference type="NCBI Taxonomy" id="35755"/>
    <lineage>
        <taxon>Bacteria</taxon>
        <taxon>Bacillati</taxon>
        <taxon>Actinomycetota</taxon>
        <taxon>Actinomycetes</taxon>
        <taxon>Mycobacteriales</taxon>
        <taxon>Corynebacteriaceae</taxon>
        <taxon>Corynebacterium</taxon>
    </lineage>
</organism>
<keyword evidence="3 6" id="KW-0378">Hydrolase</keyword>
<keyword evidence="4" id="KW-0788">Thiol protease</keyword>
<dbReference type="KEGG" id="cku:UL82_07105"/>
<dbReference type="GO" id="GO:0006508">
    <property type="term" value="P:proteolysis"/>
    <property type="evidence" value="ECO:0007669"/>
    <property type="project" value="UniProtKB-KW"/>
</dbReference>
<evidence type="ECO:0000256" key="1">
    <source>
        <dbReference type="ARBA" id="ARBA00007074"/>
    </source>
</evidence>
<name>A0A0F6R101_9CORY</name>
<evidence type="ECO:0000256" key="4">
    <source>
        <dbReference type="ARBA" id="ARBA00022807"/>
    </source>
</evidence>
<comment type="similarity">
    <text evidence="1">Belongs to the peptidase C40 family.</text>
</comment>
<dbReference type="InterPro" id="IPR038765">
    <property type="entry name" value="Papain-like_cys_pep_sf"/>
</dbReference>
<dbReference type="Gene3D" id="3.90.1720.10">
    <property type="entry name" value="endopeptidase domain like (from Nostoc punctiforme)"/>
    <property type="match status" value="1"/>
</dbReference>
<dbReference type="EMBL" id="LR134377">
    <property type="protein sequence ID" value="VEH08864.1"/>
    <property type="molecule type" value="Genomic_DNA"/>
</dbReference>
<evidence type="ECO:0000313" key="8">
    <source>
        <dbReference type="Proteomes" id="UP000033457"/>
    </source>
</evidence>
<sequence>MPRHFMGREVKDLEKFVAKHRRRSQSTVRNTAAASAVALSTTAVLANPAQAVEVAIPGTDLSVDIAGIDSVQALANASGIEQWIPALNGQGSSADYSAVVNAPSSATAQVQTQAVGEQIVAAARTKIGAPYVWGAAGPSAFDCSGLTSWAYSQVGKSIPRTSYAQAAGGMQVSRDQLQPGDIIAFYSGASHVGIYTGNGTVIHALTQGTPLSETSIDYMPFHSAVRF</sequence>
<keyword evidence="8" id="KW-1185">Reference proteome</keyword>
<accession>A0A0F6R101</accession>
<dbReference type="PROSITE" id="PS51935">
    <property type="entry name" value="NLPC_P60"/>
    <property type="match status" value="1"/>
</dbReference>
<gene>
    <name evidence="7" type="ORF">NCTC949_01989</name>
    <name evidence="6" type="ORF">UL82_07105</name>
</gene>
<dbReference type="InterPro" id="IPR000064">
    <property type="entry name" value="NLP_P60_dom"/>
</dbReference>